<evidence type="ECO:0000313" key="10">
    <source>
        <dbReference type="EMBL" id="OAD44292.1"/>
    </source>
</evidence>
<dbReference type="PRINTS" id="PR00606">
    <property type="entry name" value="CYTCHROMECID"/>
</dbReference>
<evidence type="ECO:0000256" key="1">
    <source>
        <dbReference type="ARBA" id="ARBA00022448"/>
    </source>
</evidence>
<feature type="binding site" description="covalent" evidence="6">
    <location>
        <position position="39"/>
    </location>
    <ligand>
        <name>heme c</name>
        <dbReference type="ChEBI" id="CHEBI:61717"/>
    </ligand>
</feature>
<keyword evidence="3 6" id="KW-0479">Metal-binding</keyword>
<dbReference type="Proteomes" id="UP000185657">
    <property type="component" value="Unassembled WGS sequence"/>
</dbReference>
<keyword evidence="11" id="KW-1185">Reference proteome</keyword>
<dbReference type="GO" id="GO:0005506">
    <property type="term" value="F:iron ion binding"/>
    <property type="evidence" value="ECO:0007669"/>
    <property type="project" value="InterPro"/>
</dbReference>
<dbReference type="Gene3D" id="1.10.760.10">
    <property type="entry name" value="Cytochrome c-like domain"/>
    <property type="match status" value="1"/>
</dbReference>
<keyword evidence="4" id="KW-0249">Electron transport</keyword>
<evidence type="ECO:0000313" key="12">
    <source>
        <dbReference type="Proteomes" id="UP000185680"/>
    </source>
</evidence>
<evidence type="ECO:0000256" key="4">
    <source>
        <dbReference type="ARBA" id="ARBA00022982"/>
    </source>
</evidence>
<sequence length="107" mass="11549">MRHLIFMTASLLLASAAAHAVDEATAIELAKTNGCLSCHSAKEKIVGPSYIAVADRYKDDKDAVPSLVQSIQRGSKGKWGRTPMPAHDTMGQADLKTLAEWVMSIRP</sequence>
<dbReference type="AlphaFoldDB" id="A0A162Z8A8"/>
<feature type="binding site" description="covalent" evidence="6">
    <location>
        <position position="35"/>
    </location>
    <ligand>
        <name>heme c</name>
        <dbReference type="ChEBI" id="CHEBI:61717"/>
    </ligand>
</feature>
<dbReference type="EMBL" id="LVWD01000001">
    <property type="protein sequence ID" value="OAD44292.1"/>
    <property type="molecule type" value="Genomic_DNA"/>
</dbReference>
<dbReference type="InterPro" id="IPR009056">
    <property type="entry name" value="Cyt_c-like_dom"/>
</dbReference>
<dbReference type="GO" id="GO:0009055">
    <property type="term" value="F:electron transfer activity"/>
    <property type="evidence" value="ECO:0007669"/>
    <property type="project" value="InterPro"/>
</dbReference>
<keyword evidence="5 6" id="KW-0408">Iron</keyword>
<feature type="chain" id="PRO_5044549440" description="Cytochrome c domain-containing protein" evidence="7">
    <location>
        <begin position="21"/>
        <end position="107"/>
    </location>
</feature>
<dbReference type="STRING" id="1763535.LPB072_13720"/>
<organism evidence="9 12">
    <name type="scientific">Hydrogenophaga crassostreae</name>
    <dbReference type="NCBI Taxonomy" id="1763535"/>
    <lineage>
        <taxon>Bacteria</taxon>
        <taxon>Pseudomonadati</taxon>
        <taxon>Pseudomonadota</taxon>
        <taxon>Betaproteobacteria</taxon>
        <taxon>Burkholderiales</taxon>
        <taxon>Comamonadaceae</taxon>
        <taxon>Hydrogenophaga</taxon>
    </lineage>
</organism>
<dbReference type="EMBL" id="CP017476">
    <property type="protein sequence ID" value="AOW13745.1"/>
    <property type="molecule type" value="Genomic_DNA"/>
</dbReference>
<name>A0A162Z8A8_9BURK</name>
<keyword evidence="1" id="KW-0813">Transport</keyword>
<dbReference type="PROSITE" id="PS51007">
    <property type="entry name" value="CYTC"/>
    <property type="match status" value="1"/>
</dbReference>
<evidence type="ECO:0000313" key="9">
    <source>
        <dbReference type="EMBL" id="AOW13745.1"/>
    </source>
</evidence>
<dbReference type="OrthoDB" id="8593494at2"/>
<dbReference type="InterPro" id="IPR036909">
    <property type="entry name" value="Cyt_c-like_dom_sf"/>
</dbReference>
<dbReference type="InterPro" id="IPR002324">
    <property type="entry name" value="Cyt_c_ID"/>
</dbReference>
<dbReference type="SUPFAM" id="SSF46626">
    <property type="entry name" value="Cytochrome c"/>
    <property type="match status" value="1"/>
</dbReference>
<feature type="signal peptide" evidence="7">
    <location>
        <begin position="1"/>
        <end position="20"/>
    </location>
</feature>
<evidence type="ECO:0000259" key="8">
    <source>
        <dbReference type="PROSITE" id="PS51007"/>
    </source>
</evidence>
<proteinExistence type="predicted"/>
<evidence type="ECO:0000256" key="7">
    <source>
        <dbReference type="SAM" id="SignalP"/>
    </source>
</evidence>
<evidence type="ECO:0000313" key="11">
    <source>
        <dbReference type="Proteomes" id="UP000185657"/>
    </source>
</evidence>
<evidence type="ECO:0000256" key="6">
    <source>
        <dbReference type="PIRSR" id="PIRSR602324-1"/>
    </source>
</evidence>
<reference evidence="9 12" key="2">
    <citation type="submission" date="2016-10" db="EMBL/GenBank/DDBJ databases">
        <title>Hydorgenophaga sp. LPB0072 isolated from gastropod.</title>
        <authorList>
            <person name="Kim E."/>
            <person name="Yi H."/>
        </authorList>
    </citation>
    <scope>NUCLEOTIDE SEQUENCE [LARGE SCALE GENOMIC DNA]</scope>
    <source>
        <strain evidence="9 12">LPB0072</strain>
    </source>
</reference>
<dbReference type="Pfam" id="PF00034">
    <property type="entry name" value="Cytochrom_C"/>
    <property type="match status" value="1"/>
</dbReference>
<gene>
    <name evidence="9" type="ORF">LPB072_13720</name>
    <name evidence="10" type="ORF">LPB72_02105</name>
</gene>
<reference evidence="10 11" key="1">
    <citation type="submission" date="2016-02" db="EMBL/GenBank/DDBJ databases">
        <title>Draft genome sequence of Hydrogenophaga sp. LPB0072.</title>
        <authorList>
            <person name="Shin S.-K."/>
            <person name="Yi H."/>
        </authorList>
    </citation>
    <scope>NUCLEOTIDE SEQUENCE [LARGE SCALE GENOMIC DNA]</scope>
    <source>
        <strain evidence="10 11">LPB0072</strain>
    </source>
</reference>
<dbReference type="KEGG" id="hyl:LPB072_13720"/>
<dbReference type="Proteomes" id="UP000185680">
    <property type="component" value="Chromosome"/>
</dbReference>
<dbReference type="GO" id="GO:0020037">
    <property type="term" value="F:heme binding"/>
    <property type="evidence" value="ECO:0007669"/>
    <property type="project" value="InterPro"/>
</dbReference>
<feature type="binding site" description="covalent" evidence="6">
    <location>
        <position position="84"/>
    </location>
    <ligand>
        <name>heme c</name>
        <dbReference type="ChEBI" id="CHEBI:61717"/>
    </ligand>
</feature>
<protein>
    <recommendedName>
        <fullName evidence="8">Cytochrome c domain-containing protein</fullName>
    </recommendedName>
</protein>
<evidence type="ECO:0000256" key="5">
    <source>
        <dbReference type="ARBA" id="ARBA00023004"/>
    </source>
</evidence>
<feature type="domain" description="Cytochrome c" evidence="8">
    <location>
        <begin position="21"/>
        <end position="106"/>
    </location>
</feature>
<keyword evidence="2 6" id="KW-0349">Heme</keyword>
<accession>A0A162Z8A8</accession>
<comment type="PTM">
    <text evidence="6">Binds 1 heme c group covalently per subunit.</text>
</comment>
<evidence type="ECO:0000256" key="2">
    <source>
        <dbReference type="ARBA" id="ARBA00022617"/>
    </source>
</evidence>
<evidence type="ECO:0000256" key="3">
    <source>
        <dbReference type="ARBA" id="ARBA00022723"/>
    </source>
</evidence>
<keyword evidence="7" id="KW-0732">Signal</keyword>